<feature type="compositionally biased region" description="Low complexity" evidence="1">
    <location>
        <begin position="168"/>
        <end position="181"/>
    </location>
</feature>
<evidence type="ECO:0000313" key="3">
    <source>
        <dbReference type="Proteomes" id="UP001165080"/>
    </source>
</evidence>
<evidence type="ECO:0000313" key="2">
    <source>
        <dbReference type="EMBL" id="GLC51150.1"/>
    </source>
</evidence>
<feature type="region of interest" description="Disordered" evidence="1">
    <location>
        <begin position="250"/>
        <end position="272"/>
    </location>
</feature>
<feature type="compositionally biased region" description="Gly residues" evidence="1">
    <location>
        <begin position="495"/>
        <end position="505"/>
    </location>
</feature>
<feature type="region of interest" description="Disordered" evidence="1">
    <location>
        <begin position="160"/>
        <end position="212"/>
    </location>
</feature>
<feature type="compositionally biased region" description="Low complexity" evidence="1">
    <location>
        <begin position="340"/>
        <end position="349"/>
    </location>
</feature>
<protein>
    <submittedName>
        <fullName evidence="2">Uncharacterized protein</fullName>
    </submittedName>
</protein>
<feature type="region of interest" description="Disordered" evidence="1">
    <location>
        <begin position="671"/>
        <end position="755"/>
    </location>
</feature>
<feature type="region of interest" description="Disordered" evidence="1">
    <location>
        <begin position="458"/>
        <end position="527"/>
    </location>
</feature>
<dbReference type="OrthoDB" id="159675at2759"/>
<comment type="caution">
    <text evidence="2">The sequence shown here is derived from an EMBL/GenBank/DDBJ whole genome shotgun (WGS) entry which is preliminary data.</text>
</comment>
<feature type="compositionally biased region" description="Polar residues" evidence="1">
    <location>
        <begin position="476"/>
        <end position="492"/>
    </location>
</feature>
<evidence type="ECO:0000256" key="1">
    <source>
        <dbReference type="SAM" id="MobiDB-lite"/>
    </source>
</evidence>
<keyword evidence="3" id="KW-1185">Reference proteome</keyword>
<feature type="compositionally biased region" description="Polar residues" evidence="1">
    <location>
        <begin position="699"/>
        <end position="708"/>
    </location>
</feature>
<feature type="compositionally biased region" description="Low complexity" evidence="1">
    <location>
        <begin position="715"/>
        <end position="735"/>
    </location>
</feature>
<sequence length="1012" mass="104711">MNEGNNHGLSRVIYTFKDSVMPLSGGNGRRAKALSPIPTPRVEDVTSSQATEQPQVFKLQLRPLEEPDTFKPSVQLVSREFATRYLESVGVRPSKATMDLVNRNVPLTESHIKTTLRAKGHVEDEIHISVPPVTHRYRVPMVINPAAVLQLGIGNSVLGTGPGERANGEGLSDSSDSLDGSPGDEEGGGFSGRPGGGAGATSPSASGRAPGGTDFLDMAARYLHPFNLDLTLARKNLSAVHVAARAKLMHQRGGGGGDADSSNPLASAAGGGGGGGSGFIGGSSYGTLSASGRGGGGGGGASSALLEGRGGGGGGTGGGLSARSSFAAGASSSGGGGHRSGSWPRSGSGRQMGLPEDSGGGGSSSGGGSSYDSARMEVLDELSQPLLVTPEVVLTLQAQLEAALAEWHRHQAPEALKGRLTAAEFNRTQEELSSEGMVKLLITLVNFLHEELVRGHPAYPHTARDGYGYSYRDSTRSSQLLTERSSQGTRNPSGDGAGSNTGLGGPRRSHAGGSVTFRGGAISGGGGVQHPASISIQQMTNLQKYDLGYQAYVRQKLEHRQSQGSMLGGGRDIGGTRMQLTTPLTALTNEARPVGGGSSRGAGLSSAGGDRASAAPAMSSQPSSQQLASQAQAQQQQHHTHSLYHQQTGGGSGAPETQRVSFAVAPLYGAAQPGSPNADSSRPGSPGLRGALLGPLNLPGSSHSQTRPHPNFSHPTSPGTGAAATAASSRTASRAVSPGTTNRSRAVSPNTAGGGAFAFAGDTATALLDTRDPRDPRDALSSPPIPGLPPRVGRALRTSPSFALASAANTARSIHASLDAEDMAALQRERLFALHVEWAARFKSLRQSRSGMFFTLPILLLACRLCVSLLFSTLYPLFTRLPEGEAVLAAMDGALCSLFDPHGYLERALSLLQSTPSAIEAVTRHPQRRGNERRHFSDTSPLMQATMQGGAKSAGARKLMRAAANQPKGLALMRTQLTTEQRAALFQMGLQWMQQPDPVLSQVGEPHMKGRL</sequence>
<dbReference type="Proteomes" id="UP001165080">
    <property type="component" value="Unassembled WGS sequence"/>
</dbReference>
<gene>
    <name evidence="2" type="primary">PLEST007276</name>
    <name evidence="2" type="ORF">PLESTB_000471400</name>
</gene>
<dbReference type="EMBL" id="BRXU01000004">
    <property type="protein sequence ID" value="GLC51150.1"/>
    <property type="molecule type" value="Genomic_DNA"/>
</dbReference>
<feature type="compositionally biased region" description="Low complexity" evidence="1">
    <location>
        <begin position="601"/>
        <end position="637"/>
    </location>
</feature>
<name>A0A9W6F0A8_9CHLO</name>
<feature type="compositionally biased region" description="Polar residues" evidence="1">
    <location>
        <begin position="674"/>
        <end position="683"/>
    </location>
</feature>
<feature type="region of interest" description="Disordered" evidence="1">
    <location>
        <begin position="768"/>
        <end position="792"/>
    </location>
</feature>
<feature type="compositionally biased region" description="Low complexity" evidence="1">
    <location>
        <begin position="200"/>
        <end position="212"/>
    </location>
</feature>
<feature type="compositionally biased region" description="Polar residues" evidence="1">
    <location>
        <begin position="738"/>
        <end position="750"/>
    </location>
</feature>
<feature type="compositionally biased region" description="Gly residues" evidence="1">
    <location>
        <begin position="358"/>
        <end position="369"/>
    </location>
</feature>
<organism evidence="2 3">
    <name type="scientific">Pleodorina starrii</name>
    <dbReference type="NCBI Taxonomy" id="330485"/>
    <lineage>
        <taxon>Eukaryota</taxon>
        <taxon>Viridiplantae</taxon>
        <taxon>Chlorophyta</taxon>
        <taxon>core chlorophytes</taxon>
        <taxon>Chlorophyceae</taxon>
        <taxon>CS clade</taxon>
        <taxon>Chlamydomonadales</taxon>
        <taxon>Volvocaceae</taxon>
        <taxon>Pleodorina</taxon>
    </lineage>
</organism>
<reference evidence="2 3" key="1">
    <citation type="journal article" date="2023" name="Commun. Biol.">
        <title>Reorganization of the ancestral sex-determining regions during the evolution of trioecy in Pleodorina starrii.</title>
        <authorList>
            <person name="Takahashi K."/>
            <person name="Suzuki S."/>
            <person name="Kawai-Toyooka H."/>
            <person name="Yamamoto K."/>
            <person name="Hamaji T."/>
            <person name="Ootsuki R."/>
            <person name="Yamaguchi H."/>
            <person name="Kawachi M."/>
            <person name="Higashiyama T."/>
            <person name="Nozaki H."/>
        </authorList>
    </citation>
    <scope>NUCLEOTIDE SEQUENCE [LARGE SCALE GENOMIC DNA]</scope>
    <source>
        <strain evidence="2 3">NIES-4479</strain>
    </source>
</reference>
<accession>A0A9W6F0A8</accession>
<feature type="region of interest" description="Disordered" evidence="1">
    <location>
        <begin position="587"/>
        <end position="656"/>
    </location>
</feature>
<dbReference type="AlphaFoldDB" id="A0A9W6F0A8"/>
<feature type="compositionally biased region" description="Basic and acidic residues" evidence="1">
    <location>
        <begin position="769"/>
        <end position="778"/>
    </location>
</feature>
<feature type="compositionally biased region" description="Gly residues" evidence="1">
    <location>
        <begin position="308"/>
        <end position="320"/>
    </location>
</feature>
<feature type="compositionally biased region" description="Gly residues" evidence="1">
    <location>
        <begin position="188"/>
        <end position="199"/>
    </location>
</feature>
<feature type="region of interest" description="Disordered" evidence="1">
    <location>
        <begin position="292"/>
        <end position="372"/>
    </location>
</feature>
<feature type="region of interest" description="Disordered" evidence="1">
    <location>
        <begin position="27"/>
        <end position="53"/>
    </location>
</feature>
<proteinExistence type="predicted"/>
<feature type="compositionally biased region" description="Gly residues" evidence="1">
    <location>
        <begin position="292"/>
        <end position="301"/>
    </location>
</feature>
<feature type="compositionally biased region" description="Low complexity" evidence="1">
    <location>
        <begin position="321"/>
        <end position="331"/>
    </location>
</feature>